<dbReference type="Proteomes" id="UP000016856">
    <property type="component" value="Unassembled WGS sequence"/>
</dbReference>
<sequence length="35" mass="3905">MHKRSDLTEQLLNLAKPTDEGRAGGKDAEWARNPV</sequence>
<accession>U5CL75</accession>
<evidence type="ECO:0000313" key="2">
    <source>
        <dbReference type="EMBL" id="ERM90748.1"/>
    </source>
</evidence>
<proteinExistence type="predicted"/>
<gene>
    <name evidence="2" type="ORF">O163_14245</name>
</gene>
<feature type="region of interest" description="Disordered" evidence="1">
    <location>
        <begin position="1"/>
        <end position="35"/>
    </location>
</feature>
<protein>
    <submittedName>
        <fullName evidence="2">Uncharacterized protein</fullName>
    </submittedName>
</protein>
<dbReference type="EMBL" id="AXDC01000060">
    <property type="protein sequence ID" value="ERM90748.1"/>
    <property type="molecule type" value="Genomic_DNA"/>
</dbReference>
<evidence type="ECO:0000256" key="1">
    <source>
        <dbReference type="SAM" id="MobiDB-lite"/>
    </source>
</evidence>
<feature type="compositionally biased region" description="Basic and acidic residues" evidence="1">
    <location>
        <begin position="17"/>
        <end position="35"/>
    </location>
</feature>
<name>U5CL75_CALSX</name>
<organism evidence="2 3">
    <name type="scientific">Caldanaerobacter subterraneus subsp. yonseiensis KB-1</name>
    <dbReference type="NCBI Taxonomy" id="1388761"/>
    <lineage>
        <taxon>Bacteria</taxon>
        <taxon>Bacillati</taxon>
        <taxon>Bacillota</taxon>
        <taxon>Clostridia</taxon>
        <taxon>Thermoanaerobacterales</taxon>
        <taxon>Thermoanaerobacteraceae</taxon>
        <taxon>Caldanaerobacter</taxon>
    </lineage>
</organism>
<dbReference type="AlphaFoldDB" id="U5CL75"/>
<evidence type="ECO:0000313" key="3">
    <source>
        <dbReference type="Proteomes" id="UP000016856"/>
    </source>
</evidence>
<reference evidence="2 3" key="1">
    <citation type="journal article" date="2013" name="Genome Announc.">
        <title>Draft Genome Sequence of an Anaerobic and Extremophilic Bacterium, Caldanaerobacter yonseiensis, Isolated from a Geothermal Hot Stream.</title>
        <authorList>
            <person name="Lee S.J."/>
            <person name="Lee Y.J."/>
            <person name="Park G.S."/>
            <person name="Kim B.C."/>
            <person name="Lee S.J."/>
            <person name="Shin J.H."/>
            <person name="Lee D.W."/>
        </authorList>
    </citation>
    <scope>NUCLEOTIDE SEQUENCE [LARGE SCALE GENOMIC DNA]</scope>
    <source>
        <strain evidence="2 3">KB-1</strain>
    </source>
</reference>
<comment type="caution">
    <text evidence="2">The sequence shown here is derived from an EMBL/GenBank/DDBJ whole genome shotgun (WGS) entry which is preliminary data.</text>
</comment>